<organism evidence="1 2">
    <name type="scientific">Gordonia phage Untouchable</name>
    <dbReference type="NCBI Taxonomy" id="2656542"/>
    <lineage>
        <taxon>Viruses</taxon>
        <taxon>Duplodnaviria</taxon>
        <taxon>Heunggongvirae</taxon>
        <taxon>Uroviricota</taxon>
        <taxon>Caudoviricetes</taxon>
        <taxon>Deejayvirinae</taxon>
        <taxon>Kenoshavirus</taxon>
        <taxon>Kenoshavirus untouchable</taxon>
    </lineage>
</organism>
<sequence>MIPAVDYAQQNPGLIAGDICPRCEDSTGIRFGVCWYCACGCDLCERPDPLPH</sequence>
<proteinExistence type="predicted"/>
<accession>A0A649V9V3</accession>
<dbReference type="Proteomes" id="UP000423529">
    <property type="component" value="Segment"/>
</dbReference>
<keyword evidence="2" id="KW-1185">Reference proteome</keyword>
<dbReference type="RefSeq" id="YP_009853710.1">
    <property type="nucleotide sequence ID" value="NC_048823.1"/>
</dbReference>
<evidence type="ECO:0000313" key="1">
    <source>
        <dbReference type="EMBL" id="QGJ89138.1"/>
    </source>
</evidence>
<dbReference type="GeneID" id="55624396"/>
<name>A0A649V9V3_9CAUD</name>
<reference evidence="1 2" key="1">
    <citation type="submission" date="2019-10" db="EMBL/GenBank/DDBJ databases">
        <authorList>
            <person name="Divens A.M."/>
            <person name="Fryberger R.B."/>
            <person name="Garlena R.A."/>
            <person name="Russell D.A."/>
            <person name="Pope W.H."/>
            <person name="Jacobs-Sera D."/>
            <person name="Hatfull G.F."/>
        </authorList>
    </citation>
    <scope>NUCLEOTIDE SEQUENCE [LARGE SCALE GENOMIC DNA]</scope>
</reference>
<dbReference type="EMBL" id="MN585982">
    <property type="protein sequence ID" value="QGJ89138.1"/>
    <property type="molecule type" value="Genomic_DNA"/>
</dbReference>
<evidence type="ECO:0000313" key="2">
    <source>
        <dbReference type="Proteomes" id="UP000423529"/>
    </source>
</evidence>
<gene>
    <name evidence="1" type="primary">51</name>
    <name evidence="1" type="ORF">PBI_UNTOUCHABLE_51</name>
</gene>
<protein>
    <submittedName>
        <fullName evidence="1">Uncharacterized protein</fullName>
    </submittedName>
</protein>
<dbReference type="KEGG" id="vg:55624396"/>